<keyword evidence="6 10" id="KW-0418">Kinase</keyword>
<feature type="domain" description="Histidine kinase" evidence="9">
    <location>
        <begin position="147"/>
        <end position="347"/>
    </location>
</feature>
<dbReference type="InterPro" id="IPR003661">
    <property type="entry name" value="HisK_dim/P_dom"/>
</dbReference>
<evidence type="ECO:0000256" key="3">
    <source>
        <dbReference type="ARBA" id="ARBA00022553"/>
    </source>
</evidence>
<evidence type="ECO:0000256" key="2">
    <source>
        <dbReference type="ARBA" id="ARBA00012438"/>
    </source>
</evidence>
<keyword evidence="7 8" id="KW-1133">Transmembrane helix</keyword>
<dbReference type="PANTHER" id="PTHR45436">
    <property type="entry name" value="SENSOR HISTIDINE KINASE YKOH"/>
    <property type="match status" value="1"/>
</dbReference>
<dbReference type="GO" id="GO:0000155">
    <property type="term" value="F:phosphorelay sensor kinase activity"/>
    <property type="evidence" value="ECO:0007669"/>
    <property type="project" value="InterPro"/>
</dbReference>
<dbReference type="AlphaFoldDB" id="A0A4Q7MVF7"/>
<dbReference type="InterPro" id="IPR036890">
    <property type="entry name" value="HATPase_C_sf"/>
</dbReference>
<dbReference type="Proteomes" id="UP000293874">
    <property type="component" value="Unassembled WGS sequence"/>
</dbReference>
<dbReference type="Gene3D" id="1.10.287.130">
    <property type="match status" value="1"/>
</dbReference>
<proteinExistence type="predicted"/>
<dbReference type="Gene3D" id="3.30.565.10">
    <property type="entry name" value="Histidine kinase-like ATPase, C-terminal domain"/>
    <property type="match status" value="1"/>
</dbReference>
<keyword evidence="4" id="KW-0808">Transferase</keyword>
<name>A0A4Q7MVF7_9BACT</name>
<dbReference type="EMBL" id="SGXA01000002">
    <property type="protein sequence ID" value="RZS71083.1"/>
    <property type="molecule type" value="Genomic_DNA"/>
</dbReference>
<evidence type="ECO:0000256" key="5">
    <source>
        <dbReference type="ARBA" id="ARBA00022692"/>
    </source>
</evidence>
<dbReference type="Pfam" id="PF00512">
    <property type="entry name" value="HisKA"/>
    <property type="match status" value="1"/>
</dbReference>
<dbReference type="PANTHER" id="PTHR45436:SF5">
    <property type="entry name" value="SENSOR HISTIDINE KINASE TRCS"/>
    <property type="match status" value="1"/>
</dbReference>
<evidence type="ECO:0000256" key="8">
    <source>
        <dbReference type="SAM" id="Phobius"/>
    </source>
</evidence>
<evidence type="ECO:0000256" key="4">
    <source>
        <dbReference type="ARBA" id="ARBA00022679"/>
    </source>
</evidence>
<dbReference type="InterPro" id="IPR050428">
    <property type="entry name" value="TCS_sensor_his_kinase"/>
</dbReference>
<dbReference type="EC" id="2.7.13.3" evidence="2"/>
<evidence type="ECO:0000256" key="7">
    <source>
        <dbReference type="ARBA" id="ARBA00022989"/>
    </source>
</evidence>
<evidence type="ECO:0000313" key="11">
    <source>
        <dbReference type="Proteomes" id="UP000293874"/>
    </source>
</evidence>
<dbReference type="InterPro" id="IPR005467">
    <property type="entry name" value="His_kinase_dom"/>
</dbReference>
<dbReference type="Pfam" id="PF02518">
    <property type="entry name" value="HATPase_c"/>
    <property type="match status" value="1"/>
</dbReference>
<keyword evidence="3" id="KW-0597">Phosphoprotein</keyword>
<comment type="catalytic activity">
    <reaction evidence="1">
        <text>ATP + protein L-histidine = ADP + protein N-phospho-L-histidine.</text>
        <dbReference type="EC" id="2.7.13.3"/>
    </reaction>
</comment>
<keyword evidence="8" id="KW-0472">Membrane</keyword>
<evidence type="ECO:0000256" key="6">
    <source>
        <dbReference type="ARBA" id="ARBA00022777"/>
    </source>
</evidence>
<dbReference type="GO" id="GO:0005886">
    <property type="term" value="C:plasma membrane"/>
    <property type="evidence" value="ECO:0007669"/>
    <property type="project" value="TreeGrafter"/>
</dbReference>
<dbReference type="CDD" id="cd00082">
    <property type="entry name" value="HisKA"/>
    <property type="match status" value="1"/>
</dbReference>
<protein>
    <recommendedName>
        <fullName evidence="2">histidine kinase</fullName>
        <ecNumber evidence="2">2.7.13.3</ecNumber>
    </recommendedName>
</protein>
<evidence type="ECO:0000313" key="10">
    <source>
        <dbReference type="EMBL" id="RZS71083.1"/>
    </source>
</evidence>
<dbReference type="PROSITE" id="PS50109">
    <property type="entry name" value="HIS_KIN"/>
    <property type="match status" value="1"/>
</dbReference>
<dbReference type="InterPro" id="IPR036097">
    <property type="entry name" value="HisK_dim/P_sf"/>
</dbReference>
<dbReference type="SUPFAM" id="SSF47384">
    <property type="entry name" value="Homodimeric domain of signal transducing histidine kinase"/>
    <property type="match status" value="1"/>
</dbReference>
<feature type="transmembrane region" description="Helical" evidence="8">
    <location>
        <begin position="12"/>
        <end position="30"/>
    </location>
</feature>
<keyword evidence="5 8" id="KW-0812">Transmembrane</keyword>
<dbReference type="OrthoDB" id="1522504at2"/>
<evidence type="ECO:0000259" key="9">
    <source>
        <dbReference type="PROSITE" id="PS50109"/>
    </source>
</evidence>
<dbReference type="SMART" id="SM00388">
    <property type="entry name" value="HisKA"/>
    <property type="match status" value="1"/>
</dbReference>
<organism evidence="10 11">
    <name type="scientific">Pseudobacter ginsenosidimutans</name>
    <dbReference type="NCBI Taxonomy" id="661488"/>
    <lineage>
        <taxon>Bacteria</taxon>
        <taxon>Pseudomonadati</taxon>
        <taxon>Bacteroidota</taxon>
        <taxon>Chitinophagia</taxon>
        <taxon>Chitinophagales</taxon>
        <taxon>Chitinophagaceae</taxon>
        <taxon>Pseudobacter</taxon>
    </lineage>
</organism>
<dbReference type="SUPFAM" id="SSF55874">
    <property type="entry name" value="ATPase domain of HSP90 chaperone/DNA topoisomerase II/histidine kinase"/>
    <property type="match status" value="1"/>
</dbReference>
<sequence>MNNLLNRSLKRFLLYSGLILIAGIPIYYLALSRLWQYELDEHQIILTPEARREDSLLIIGAVTILTVIFFALLLGGFILINRRISRQLWQPFYNTLERIRQFDLNRQQPVEFTPTDIAEFSRLNEALDKLLSANMATYHRQKEFADNASHELQTPIAIAQSKLEVLLQSQPLNDDQFEQIEEALNALSRVSRINKNLLLLTKIENNQYADLETIKLSALVTDILQMLENFLEEKNLRLTTSVQENIEVQGNRILVEILVQNLINNIIRHSPEGSSISISLNKHLLQLTNAGTSPLDAGRLFMRFATTGSHAPGTGLGLAIVKQIADRYRWKIDYQFQNNNHIFSIQF</sequence>
<evidence type="ECO:0000256" key="1">
    <source>
        <dbReference type="ARBA" id="ARBA00000085"/>
    </source>
</evidence>
<dbReference type="RefSeq" id="WP_130541620.1">
    <property type="nucleotide sequence ID" value="NZ_CP042431.1"/>
</dbReference>
<keyword evidence="11" id="KW-1185">Reference proteome</keyword>
<reference evidence="10 11" key="1">
    <citation type="submission" date="2019-02" db="EMBL/GenBank/DDBJ databases">
        <title>Genomic Encyclopedia of Type Strains, Phase IV (KMG-IV): sequencing the most valuable type-strain genomes for metagenomic binning, comparative biology and taxonomic classification.</title>
        <authorList>
            <person name="Goeker M."/>
        </authorList>
    </citation>
    <scope>NUCLEOTIDE SEQUENCE [LARGE SCALE GENOMIC DNA]</scope>
    <source>
        <strain evidence="10 11">DSM 18116</strain>
    </source>
</reference>
<feature type="transmembrane region" description="Helical" evidence="8">
    <location>
        <begin position="56"/>
        <end position="80"/>
    </location>
</feature>
<dbReference type="InterPro" id="IPR003594">
    <property type="entry name" value="HATPase_dom"/>
</dbReference>
<gene>
    <name evidence="10" type="ORF">EV199_2984</name>
</gene>
<dbReference type="SMART" id="SM00387">
    <property type="entry name" value="HATPase_c"/>
    <property type="match status" value="1"/>
</dbReference>
<comment type="caution">
    <text evidence="10">The sequence shown here is derived from an EMBL/GenBank/DDBJ whole genome shotgun (WGS) entry which is preliminary data.</text>
</comment>
<accession>A0A4Q7MVF7</accession>